<reference evidence="4 5" key="1">
    <citation type="journal article" date="2020" name="bioRxiv">
        <title>Whole genome comparisons of ergot fungi reveals the divergence and evolution of species within the genus Claviceps are the result of varying mechanisms driving genome evolution and host range expansion.</title>
        <authorList>
            <person name="Wyka S.A."/>
            <person name="Mondo S.J."/>
            <person name="Liu M."/>
            <person name="Dettman J."/>
            <person name="Nalam V."/>
            <person name="Broders K.D."/>
        </authorList>
    </citation>
    <scope>NUCLEOTIDE SEQUENCE [LARGE SCALE GENOMIC DNA]</scope>
    <source>
        <strain evidence="4 5">Clav52</strain>
    </source>
</reference>
<proteinExistence type="inferred from homology"/>
<evidence type="ECO:0000313" key="5">
    <source>
        <dbReference type="Proteomes" id="UP000707071"/>
    </source>
</evidence>
<feature type="domain" description="Epoxide hydrolase N-terminal" evidence="3">
    <location>
        <begin position="34"/>
        <end position="137"/>
    </location>
</feature>
<dbReference type="EMBL" id="SRRH01000493">
    <property type="protein sequence ID" value="KAG6288163.1"/>
    <property type="molecule type" value="Genomic_DNA"/>
</dbReference>
<evidence type="ECO:0000256" key="2">
    <source>
        <dbReference type="ARBA" id="ARBA00022801"/>
    </source>
</evidence>
<comment type="similarity">
    <text evidence="1">Belongs to the peptidase S33 family.</text>
</comment>
<dbReference type="AlphaFoldDB" id="A0A9P7QBR6"/>
<keyword evidence="5" id="KW-1185">Reference proteome</keyword>
<dbReference type="Proteomes" id="UP000707071">
    <property type="component" value="Unassembled WGS sequence"/>
</dbReference>
<evidence type="ECO:0000256" key="1">
    <source>
        <dbReference type="ARBA" id="ARBA00010088"/>
    </source>
</evidence>
<dbReference type="Pfam" id="PF06441">
    <property type="entry name" value="EHN"/>
    <property type="match status" value="1"/>
</dbReference>
<dbReference type="SUPFAM" id="SSF53474">
    <property type="entry name" value="alpha/beta-Hydrolases"/>
    <property type="match status" value="1"/>
</dbReference>
<evidence type="ECO:0000259" key="3">
    <source>
        <dbReference type="Pfam" id="PF06441"/>
    </source>
</evidence>
<dbReference type="GO" id="GO:0097176">
    <property type="term" value="P:epoxide metabolic process"/>
    <property type="evidence" value="ECO:0007669"/>
    <property type="project" value="TreeGrafter"/>
</dbReference>
<dbReference type="PANTHER" id="PTHR21661:SF71">
    <property type="entry name" value="EPOXIDE HYDROLASE N-TERMINAL DOMAIN-CONTAINING PROTEIN"/>
    <property type="match status" value="1"/>
</dbReference>
<dbReference type="GO" id="GO:0004301">
    <property type="term" value="F:epoxide hydrolase activity"/>
    <property type="evidence" value="ECO:0007669"/>
    <property type="project" value="TreeGrafter"/>
</dbReference>
<dbReference type="PANTHER" id="PTHR21661">
    <property type="entry name" value="EPOXIDE HYDROLASE 1-RELATED"/>
    <property type="match status" value="1"/>
</dbReference>
<organism evidence="4 5">
    <name type="scientific">Claviceps aff. purpurea</name>
    <dbReference type="NCBI Taxonomy" id="1967640"/>
    <lineage>
        <taxon>Eukaryota</taxon>
        <taxon>Fungi</taxon>
        <taxon>Dikarya</taxon>
        <taxon>Ascomycota</taxon>
        <taxon>Pezizomycotina</taxon>
        <taxon>Sordariomycetes</taxon>
        <taxon>Hypocreomycetidae</taxon>
        <taxon>Hypocreales</taxon>
        <taxon>Clavicipitaceae</taxon>
        <taxon>Claviceps</taxon>
    </lineage>
</organism>
<dbReference type="InterPro" id="IPR029058">
    <property type="entry name" value="AB_hydrolase_fold"/>
</dbReference>
<accession>A0A9P7QBR6</accession>
<dbReference type="Gene3D" id="3.40.50.1820">
    <property type="entry name" value="alpha/beta hydrolase"/>
    <property type="match status" value="1"/>
</dbReference>
<keyword evidence="2" id="KW-0378">Hydrolase</keyword>
<protein>
    <recommendedName>
        <fullName evidence="3">Epoxide hydrolase N-terminal domain-containing protein</fullName>
    </recommendedName>
</protein>
<dbReference type="InterPro" id="IPR010497">
    <property type="entry name" value="Epoxide_hydro_N"/>
</dbReference>
<sequence>MAVSPEPTFPLAEEEIKLYTIHVRFWSVVPNILGISSKYLNLTRQKLQLTRLPRNGPQPHRTESWEPKATVERLVDYWLQNFSWRDQEADLNANVPQFRTEMRTSSTEAPVRLHLIHSRSTYANAVPCLLIPPFPFTNLCLSHLINIFTTPDDPSKEVPFHLVIPSLPGLGFSDPINSNEPILPLIAQMFDALMKRLGYDYYLASTATPSPNSVTDIDFRLTNHIASSHPDSCLGVHLLSPPFRAPTWQNDPLEWLKWKTAAVLQTPCLGYTHQDVIAFQQQQQQQQIRQLPGPNQLPLCPGLNMGVNGGFEPNSLAYALCDSPAGLLLFILVILRNLGPEHEFSNRDVIKMVSLTWLPGPEETMRLWAHCCSSSDDLSSSSLKPKVGVTIFSGANSETCGNSQQRDSLPLPVSSPGVHTCLAWGRSRFNIVSSQTVAGSPGLLAWDRPEVIVTGVRELAKAIIASDDRLQAAKEPGAAMQELIAGLDEGDERFFPVDLLLREGGAKKLSSEGEPTPLFPILRASCPELAVDHTDRDDGSQEFEWRKAA</sequence>
<gene>
    <name evidence="4" type="ORF">E4U09_005719</name>
</gene>
<name>A0A9P7QBR6_9HYPO</name>
<comment type="caution">
    <text evidence="4">The sequence shown here is derived from an EMBL/GenBank/DDBJ whole genome shotgun (WGS) entry which is preliminary data.</text>
</comment>
<evidence type="ECO:0000313" key="4">
    <source>
        <dbReference type="EMBL" id="KAG6288163.1"/>
    </source>
</evidence>